<keyword evidence="9 10" id="KW-0472">Membrane</keyword>
<keyword evidence="12" id="KW-1185">Reference proteome</keyword>
<sequence length="181" mass="20284">MQNEMSEIKTEQDVPKETRTGWALRAPFNKRLAFTALWVIGGLPIAALLGLMAASGPERTMALLHQGWDRIGQAFETRPTTRPPVYITLPDIVVNAGHGTHARHLKTRVVVKTSFENAEKVEQYQAEIMDMLIEFFRTSGGEVTQGSAGLYRLRAEMLRRINLVVGEPVVEQALIVEFLQQ</sequence>
<dbReference type="EMBL" id="BMOV01000009">
    <property type="protein sequence ID" value="GGO15473.1"/>
    <property type="molecule type" value="Genomic_DNA"/>
</dbReference>
<proteinExistence type="inferred from homology"/>
<protein>
    <recommendedName>
        <fullName evidence="10">Flagellar protein FliL</fullName>
    </recommendedName>
</protein>
<evidence type="ECO:0000256" key="7">
    <source>
        <dbReference type="ARBA" id="ARBA00022779"/>
    </source>
</evidence>
<dbReference type="Pfam" id="PF03748">
    <property type="entry name" value="FliL"/>
    <property type="match status" value="1"/>
</dbReference>
<evidence type="ECO:0000256" key="5">
    <source>
        <dbReference type="ARBA" id="ARBA00022500"/>
    </source>
</evidence>
<evidence type="ECO:0000256" key="6">
    <source>
        <dbReference type="ARBA" id="ARBA00022692"/>
    </source>
</evidence>
<dbReference type="InterPro" id="IPR005503">
    <property type="entry name" value="FliL"/>
</dbReference>
<gene>
    <name evidence="11" type="ORF">GCM10007972_23580</name>
</gene>
<keyword evidence="5 10" id="KW-0145">Chemotaxis</keyword>
<evidence type="ECO:0000256" key="4">
    <source>
        <dbReference type="ARBA" id="ARBA00022475"/>
    </source>
</evidence>
<keyword evidence="4" id="KW-1003">Cell membrane</keyword>
<accession>A0ABQ2LHI7</accession>
<evidence type="ECO:0000256" key="3">
    <source>
        <dbReference type="ARBA" id="ARBA00008281"/>
    </source>
</evidence>
<evidence type="ECO:0000256" key="10">
    <source>
        <dbReference type="RuleBase" id="RU364125"/>
    </source>
</evidence>
<keyword evidence="8 10" id="KW-1133">Transmembrane helix</keyword>
<comment type="caution">
    <text evidence="11">The sequence shown here is derived from an EMBL/GenBank/DDBJ whole genome shotgun (WGS) entry which is preliminary data.</text>
</comment>
<comment type="similarity">
    <text evidence="3 10">Belongs to the FliL family.</text>
</comment>
<keyword evidence="10" id="KW-0997">Cell inner membrane</keyword>
<evidence type="ECO:0000313" key="11">
    <source>
        <dbReference type="EMBL" id="GGO15473.1"/>
    </source>
</evidence>
<feature type="transmembrane region" description="Helical" evidence="10">
    <location>
        <begin position="32"/>
        <end position="54"/>
    </location>
</feature>
<evidence type="ECO:0000256" key="1">
    <source>
        <dbReference type="ARBA" id="ARBA00002254"/>
    </source>
</evidence>
<evidence type="ECO:0000256" key="9">
    <source>
        <dbReference type="ARBA" id="ARBA00023136"/>
    </source>
</evidence>
<organism evidence="11 12">
    <name type="scientific">Iodidimonas muriae</name>
    <dbReference type="NCBI Taxonomy" id="261467"/>
    <lineage>
        <taxon>Bacteria</taxon>
        <taxon>Pseudomonadati</taxon>
        <taxon>Pseudomonadota</taxon>
        <taxon>Alphaproteobacteria</taxon>
        <taxon>Iodidimonadales</taxon>
        <taxon>Iodidimonadaceae</taxon>
        <taxon>Iodidimonas</taxon>
    </lineage>
</organism>
<keyword evidence="6 10" id="KW-0812">Transmembrane</keyword>
<evidence type="ECO:0000256" key="8">
    <source>
        <dbReference type="ARBA" id="ARBA00022989"/>
    </source>
</evidence>
<evidence type="ECO:0000256" key="2">
    <source>
        <dbReference type="ARBA" id="ARBA00004162"/>
    </source>
</evidence>
<keyword evidence="7 10" id="KW-0283">Flagellar rotation</keyword>
<comment type="subcellular location">
    <subcellularLocation>
        <location evidence="10">Cell inner membrane</location>
    </subcellularLocation>
    <subcellularLocation>
        <location evidence="2">Cell membrane</location>
        <topology evidence="2">Single-pass membrane protein</topology>
    </subcellularLocation>
</comment>
<evidence type="ECO:0000313" key="12">
    <source>
        <dbReference type="Proteomes" id="UP000602381"/>
    </source>
</evidence>
<dbReference type="Proteomes" id="UP000602381">
    <property type="component" value="Unassembled WGS sequence"/>
</dbReference>
<name>A0ABQ2LHI7_9PROT</name>
<reference evidence="12" key="1">
    <citation type="journal article" date="2019" name="Int. J. Syst. Evol. Microbiol.">
        <title>The Global Catalogue of Microorganisms (GCM) 10K type strain sequencing project: providing services to taxonomists for standard genome sequencing and annotation.</title>
        <authorList>
            <consortium name="The Broad Institute Genomics Platform"/>
            <consortium name="The Broad Institute Genome Sequencing Center for Infectious Disease"/>
            <person name="Wu L."/>
            <person name="Ma J."/>
        </authorList>
    </citation>
    <scope>NUCLEOTIDE SEQUENCE [LARGE SCALE GENOMIC DNA]</scope>
    <source>
        <strain evidence="12">JCM 17843</strain>
    </source>
</reference>
<comment type="function">
    <text evidence="1 10">Controls the rotational direction of flagella during chemotaxis.</text>
</comment>